<evidence type="ECO:0000256" key="2">
    <source>
        <dbReference type="SAM" id="MobiDB-lite"/>
    </source>
</evidence>
<dbReference type="InterPro" id="IPR006343">
    <property type="entry name" value="DnaB/C_C"/>
</dbReference>
<dbReference type="InterPro" id="IPR034829">
    <property type="entry name" value="DnaD-like_sf"/>
</dbReference>
<feature type="compositionally biased region" description="Basic and acidic residues" evidence="2">
    <location>
        <begin position="255"/>
        <end position="268"/>
    </location>
</feature>
<dbReference type="Pfam" id="PF14297">
    <property type="entry name" value="Lin1244_N"/>
    <property type="match status" value="1"/>
</dbReference>
<dbReference type="SUPFAM" id="SSF158499">
    <property type="entry name" value="DnaD domain-like"/>
    <property type="match status" value="1"/>
</dbReference>
<evidence type="ECO:0000313" key="5">
    <source>
        <dbReference type="EMBL" id="AYW50207.1"/>
    </source>
</evidence>
<sequence length="295" mass="34033">MNNYFPHDSNARNSDKLIPVRMKYGAEGYGIYFMILERLRDENNYMSVVDYNVIAFDLRVDTSKVKDIVENFGLFAFTEKGECFYSESFNKRMEIKDDKSKKRSEAGKKGAEKRWGNGKDSKNNGNAIAKPYKNDSKESKGKETKLKETKVSSSEQAGDDSILNSVQSFQQLWNFPNMVQQNTLMEFIDLYGDGLVDAAIKVAGSKDVNKSKSIAFIESCLKEWSDANVKTIEQAREYQRTRNTKRQSNYQSQPTRKEELPNWAKDDYEQSQEQEDPEVLAEVERKRQEYLKGAK</sequence>
<dbReference type="NCBIfam" id="TIGR01446">
    <property type="entry name" value="DnaD_dom"/>
    <property type="match status" value="1"/>
</dbReference>
<evidence type="ECO:0000259" key="4">
    <source>
        <dbReference type="Pfam" id="PF14297"/>
    </source>
</evidence>
<feature type="compositionally biased region" description="Basic and acidic residues" evidence="2">
    <location>
        <begin position="132"/>
        <end position="150"/>
    </location>
</feature>
<dbReference type="AlphaFoldDB" id="A0A3G5FIM8"/>
<name>A0A3G5FIM8_TETHA</name>
<evidence type="ECO:0000313" key="6">
    <source>
        <dbReference type="Proteomes" id="UP000280475"/>
    </source>
</evidence>
<protein>
    <submittedName>
        <fullName evidence="5">DUF4373 domain-containing protein</fullName>
    </submittedName>
</protein>
<gene>
    <name evidence="5" type="ORF">C7H83_06900</name>
</gene>
<dbReference type="Gene3D" id="1.10.10.630">
    <property type="entry name" value="DnaD domain-like"/>
    <property type="match status" value="1"/>
</dbReference>
<comment type="similarity">
    <text evidence="1">Belongs to the DnaB/DnaD family.</text>
</comment>
<feature type="compositionally biased region" description="Basic and acidic residues" evidence="2">
    <location>
        <begin position="96"/>
        <end position="122"/>
    </location>
</feature>
<evidence type="ECO:0000256" key="1">
    <source>
        <dbReference type="ARBA" id="ARBA00093462"/>
    </source>
</evidence>
<dbReference type="InterPro" id="IPR025400">
    <property type="entry name" value="Lin1244/Lin1753-like_N"/>
</dbReference>
<feature type="region of interest" description="Disordered" evidence="2">
    <location>
        <begin position="239"/>
        <end position="280"/>
    </location>
</feature>
<dbReference type="Pfam" id="PF07261">
    <property type="entry name" value="DnaB_2"/>
    <property type="match status" value="1"/>
</dbReference>
<accession>A0A3G5FIM8</accession>
<feature type="domain" description="Lin1244/Lin1753-like N-terminal" evidence="4">
    <location>
        <begin position="4"/>
        <end position="88"/>
    </location>
</feature>
<proteinExistence type="inferred from homology"/>
<dbReference type="EMBL" id="CP027768">
    <property type="protein sequence ID" value="AYW50207.1"/>
    <property type="molecule type" value="Genomic_DNA"/>
</dbReference>
<feature type="region of interest" description="Disordered" evidence="2">
    <location>
        <begin position="96"/>
        <end position="157"/>
    </location>
</feature>
<feature type="domain" description="DnaB/C C-terminal" evidence="3">
    <location>
        <begin position="167"/>
        <end position="239"/>
    </location>
</feature>
<dbReference type="RefSeq" id="WP_103892504.1">
    <property type="nucleotide sequence ID" value="NZ_CP027768.1"/>
</dbReference>
<dbReference type="Proteomes" id="UP000280475">
    <property type="component" value="Chromosome"/>
</dbReference>
<evidence type="ECO:0000259" key="3">
    <source>
        <dbReference type="Pfam" id="PF07261"/>
    </source>
</evidence>
<feature type="compositionally biased region" description="Acidic residues" evidence="2">
    <location>
        <begin position="269"/>
        <end position="280"/>
    </location>
</feature>
<organism evidence="5 6">
    <name type="scientific">Tetragenococcus halophilus</name>
    <name type="common">Pediococcus halophilus</name>
    <dbReference type="NCBI Taxonomy" id="51669"/>
    <lineage>
        <taxon>Bacteria</taxon>
        <taxon>Bacillati</taxon>
        <taxon>Bacillota</taxon>
        <taxon>Bacilli</taxon>
        <taxon>Lactobacillales</taxon>
        <taxon>Enterococcaceae</taxon>
        <taxon>Tetragenococcus</taxon>
    </lineage>
</organism>
<reference evidence="5 6" key="1">
    <citation type="journal article" date="2012" name="Int. J. Syst. Evol. Microbiol.">
        <title>Characterization of Tetragenococcus strains from sugar thick juice reveals a novel species, Tetragenococcus osmophilus sp. nov., and divides Tetragenococcus halophilus into two subspecies, T. halophilus subsp. halophilus subsp. nov. and T. halophilus subsp. flandriensis subsp. nov.</title>
        <authorList>
            <person name="Juste A."/>
            <person name="Van Trappen S."/>
            <person name="Verreth C."/>
            <person name="Cleenwerck I."/>
            <person name="De Vos P."/>
            <person name="Lievens B."/>
            <person name="Willems K.A."/>
        </authorList>
    </citation>
    <scope>NUCLEOTIDE SEQUENCE [LARGE SCALE GENOMIC DNA]</scope>
    <source>
        <strain evidence="5 6">LMG 26042</strain>
    </source>
</reference>